<evidence type="ECO:0000313" key="2">
    <source>
        <dbReference type="RefSeq" id="XP_040960243.1"/>
    </source>
</evidence>
<protein>
    <submittedName>
        <fullName evidence="2">Uncharacterized protein</fullName>
    </submittedName>
</protein>
<organism evidence="1 2">
    <name type="scientific">Gossypium hirsutum</name>
    <name type="common">Upland cotton</name>
    <name type="synonym">Gossypium mexicanum</name>
    <dbReference type="NCBI Taxonomy" id="3635"/>
    <lineage>
        <taxon>Eukaryota</taxon>
        <taxon>Viridiplantae</taxon>
        <taxon>Streptophyta</taxon>
        <taxon>Embryophyta</taxon>
        <taxon>Tracheophyta</taxon>
        <taxon>Spermatophyta</taxon>
        <taxon>Magnoliopsida</taxon>
        <taxon>eudicotyledons</taxon>
        <taxon>Gunneridae</taxon>
        <taxon>Pentapetalae</taxon>
        <taxon>rosids</taxon>
        <taxon>malvids</taxon>
        <taxon>Malvales</taxon>
        <taxon>Malvaceae</taxon>
        <taxon>Malvoideae</taxon>
        <taxon>Gossypium</taxon>
    </lineage>
</organism>
<accession>A0ABM3AZL1</accession>
<keyword evidence="1" id="KW-1185">Reference proteome</keyword>
<name>A0ABM3AZL1_GOSHI</name>
<reference evidence="2" key="2">
    <citation type="submission" date="2025-08" db="UniProtKB">
        <authorList>
            <consortium name="RefSeq"/>
        </authorList>
    </citation>
    <scope>IDENTIFICATION</scope>
</reference>
<dbReference type="RefSeq" id="XP_040960243.1">
    <property type="nucleotide sequence ID" value="XM_041104309.1"/>
</dbReference>
<reference evidence="1" key="1">
    <citation type="journal article" date="2020" name="Nat. Genet.">
        <title>Genomic diversifications of five Gossypium allopolyploid species and their impact on cotton improvement.</title>
        <authorList>
            <person name="Chen Z.J."/>
            <person name="Sreedasyam A."/>
            <person name="Ando A."/>
            <person name="Song Q."/>
            <person name="De Santiago L.M."/>
            <person name="Hulse-Kemp A.M."/>
            <person name="Ding M."/>
            <person name="Ye W."/>
            <person name="Kirkbride R.C."/>
            <person name="Jenkins J."/>
            <person name="Plott C."/>
            <person name="Lovell J."/>
            <person name="Lin Y.M."/>
            <person name="Vaughn R."/>
            <person name="Liu B."/>
            <person name="Simpson S."/>
            <person name="Scheffler B.E."/>
            <person name="Wen L."/>
            <person name="Saski C.A."/>
            <person name="Grover C.E."/>
            <person name="Hu G."/>
            <person name="Conover J.L."/>
            <person name="Carlson J.W."/>
            <person name="Shu S."/>
            <person name="Boston L.B."/>
            <person name="Williams M."/>
            <person name="Peterson D.G."/>
            <person name="McGee K."/>
            <person name="Jones D.C."/>
            <person name="Wendel J.F."/>
            <person name="Stelly D.M."/>
            <person name="Grimwood J."/>
            <person name="Schmutz J."/>
        </authorList>
    </citation>
    <scope>NUCLEOTIDE SEQUENCE [LARGE SCALE GENOMIC DNA]</scope>
    <source>
        <strain evidence="1">cv. TM-1</strain>
    </source>
</reference>
<gene>
    <name evidence="2" type="primary">LOC121223191</name>
</gene>
<dbReference type="GeneID" id="121223191"/>
<dbReference type="Proteomes" id="UP000818029">
    <property type="component" value="Chromosome D11"/>
</dbReference>
<evidence type="ECO:0000313" key="1">
    <source>
        <dbReference type="Proteomes" id="UP000818029"/>
    </source>
</evidence>
<sequence length="129" mass="14857">MAFPLSLEISSSFFLILFFPNHFSHISIPFIFPPNFPKSAALCISSKGTNSWRPYGYPTPPQSASPQKKMDFNVAKEEKFGFSRNYFLAKEMGSSGKKSARKLSGINVVDEQMWFWYSNVWIWIKEIID</sequence>
<proteinExistence type="predicted"/>